<dbReference type="PANTHER" id="PTHR14939">
    <property type="entry name" value="F-BOX ONLY PROTEIN 22"/>
    <property type="match status" value="1"/>
</dbReference>
<evidence type="ECO:0008006" key="9">
    <source>
        <dbReference type="Google" id="ProtNLM"/>
    </source>
</evidence>
<dbReference type="InterPro" id="IPR019494">
    <property type="entry name" value="FIST_C"/>
</dbReference>
<proteinExistence type="predicted"/>
<feature type="domain" description="FIST C-domain" evidence="7">
    <location>
        <begin position="220"/>
        <end position="361"/>
    </location>
</feature>
<keyword evidence="4" id="KW-1133">Transmembrane helix</keyword>
<evidence type="ECO:0000256" key="3">
    <source>
        <dbReference type="ARBA" id="ARBA00022692"/>
    </source>
</evidence>
<keyword evidence="3" id="KW-0812">Transmembrane</keyword>
<comment type="subcellular location">
    <subcellularLocation>
        <location evidence="1">Cell membrane</location>
        <topology evidence="1">Multi-pass membrane protein</topology>
    </subcellularLocation>
</comment>
<dbReference type="PANTHER" id="PTHR14939:SF5">
    <property type="entry name" value="F-BOX ONLY PROTEIN 22"/>
    <property type="match status" value="1"/>
</dbReference>
<dbReference type="Pfam" id="PF10442">
    <property type="entry name" value="FIST_C"/>
    <property type="match status" value="1"/>
</dbReference>
<reference evidence="8" key="1">
    <citation type="submission" date="2018-06" db="EMBL/GenBank/DDBJ databases">
        <authorList>
            <person name="Zhirakovskaya E."/>
        </authorList>
    </citation>
    <scope>NUCLEOTIDE SEQUENCE</scope>
</reference>
<dbReference type="SMART" id="SM00897">
    <property type="entry name" value="FIST"/>
    <property type="match status" value="1"/>
</dbReference>
<name>A0A3B1B6E3_9ZZZZ</name>
<evidence type="ECO:0000313" key="8">
    <source>
        <dbReference type="EMBL" id="VAX05830.1"/>
    </source>
</evidence>
<protein>
    <recommendedName>
        <fullName evidence="9">Histidine kinase</fullName>
    </recommendedName>
</protein>
<dbReference type="InterPro" id="IPR013702">
    <property type="entry name" value="FIST_domain_N"/>
</dbReference>
<keyword evidence="5" id="KW-0472">Membrane</keyword>
<evidence type="ECO:0000259" key="6">
    <source>
        <dbReference type="SMART" id="SM00897"/>
    </source>
</evidence>
<accession>A0A3B1B6E3</accession>
<dbReference type="AlphaFoldDB" id="A0A3B1B6E3"/>
<evidence type="ECO:0000256" key="4">
    <source>
        <dbReference type="ARBA" id="ARBA00022989"/>
    </source>
</evidence>
<gene>
    <name evidence="8" type="ORF">MNBD_GAMMA25-609</name>
</gene>
<evidence type="ECO:0000256" key="2">
    <source>
        <dbReference type="ARBA" id="ARBA00022475"/>
    </source>
</evidence>
<evidence type="ECO:0000256" key="1">
    <source>
        <dbReference type="ARBA" id="ARBA00004651"/>
    </source>
</evidence>
<sequence length="374" mass="41054">MTQTNLFKLGHSNKSTWQEAIDDCLQQTGAVADSNLAFVYVTDGYAKDLGNILRSLKQKTTIKHWVGSVGAAINCTNTEYYEQPAIVMMLADFPESSINLFNHAEDTHHLANDKPDDLMAGVRIALVHGDPRNGQIPQVLESLTESLGNGYLIGGITSSESQLFFQLADDITEGQVSGVIFNDNIPIATGLTQGCTPIGEIHMLTDCDSHMAISIDNRPALDVFKEEIGEVLAKDINRAAGYIFAAFPVRGSDMADYMVRNIIGIDPKNNMLAIGEQMKAETPIMFCRRDGRAAVRDMQRMLDELKKRIGTATPRGGIYISCMGRGRHLFGDNAREMKMISEVFGEIPIVGFYANGEIAGQRLYGYTGVLTLFL</sequence>
<feature type="domain" description="FIST" evidence="6">
    <location>
        <begin position="33"/>
        <end position="219"/>
    </location>
</feature>
<evidence type="ECO:0000259" key="7">
    <source>
        <dbReference type="SMART" id="SM01204"/>
    </source>
</evidence>
<dbReference type="PIRSF" id="PIRSF018953">
    <property type="entry name" value="UCP018953"/>
    <property type="match status" value="1"/>
</dbReference>
<dbReference type="GO" id="GO:0005886">
    <property type="term" value="C:plasma membrane"/>
    <property type="evidence" value="ECO:0007669"/>
    <property type="project" value="UniProtKB-SubCell"/>
</dbReference>
<organism evidence="8">
    <name type="scientific">hydrothermal vent metagenome</name>
    <dbReference type="NCBI Taxonomy" id="652676"/>
    <lineage>
        <taxon>unclassified sequences</taxon>
        <taxon>metagenomes</taxon>
        <taxon>ecological metagenomes</taxon>
    </lineage>
</organism>
<dbReference type="SMART" id="SM01204">
    <property type="entry name" value="FIST_C"/>
    <property type="match status" value="1"/>
</dbReference>
<keyword evidence="2" id="KW-1003">Cell membrane</keyword>
<dbReference type="EMBL" id="UOFY01000004">
    <property type="protein sequence ID" value="VAX05830.1"/>
    <property type="molecule type" value="Genomic_DNA"/>
</dbReference>
<dbReference type="Pfam" id="PF08495">
    <property type="entry name" value="FIST"/>
    <property type="match status" value="1"/>
</dbReference>
<dbReference type="InterPro" id="IPR016741">
    <property type="entry name" value="UCP018953"/>
</dbReference>
<evidence type="ECO:0000256" key="5">
    <source>
        <dbReference type="ARBA" id="ARBA00023136"/>
    </source>
</evidence>